<gene>
    <name evidence="1" type="ORF">C7476_10254</name>
</gene>
<proteinExistence type="predicted"/>
<dbReference type="Proteomes" id="UP000253324">
    <property type="component" value="Unassembled WGS sequence"/>
</dbReference>
<dbReference type="EMBL" id="QPJM01000002">
    <property type="protein sequence ID" value="RCW86077.1"/>
    <property type="molecule type" value="Genomic_DNA"/>
</dbReference>
<organism evidence="1 2">
    <name type="scientific">Phyllobacterium bourgognense</name>
    <dbReference type="NCBI Taxonomy" id="314236"/>
    <lineage>
        <taxon>Bacteria</taxon>
        <taxon>Pseudomonadati</taxon>
        <taxon>Pseudomonadota</taxon>
        <taxon>Alphaproteobacteria</taxon>
        <taxon>Hyphomicrobiales</taxon>
        <taxon>Phyllobacteriaceae</taxon>
        <taxon>Phyllobacterium</taxon>
    </lineage>
</organism>
<evidence type="ECO:0000313" key="2">
    <source>
        <dbReference type="Proteomes" id="UP000253324"/>
    </source>
</evidence>
<keyword evidence="2" id="KW-1185">Reference proteome</keyword>
<protein>
    <submittedName>
        <fullName evidence="1">Uncharacterized protein</fullName>
    </submittedName>
</protein>
<accession>A0A368Z4B6</accession>
<dbReference type="AlphaFoldDB" id="A0A368Z4B6"/>
<dbReference type="RefSeq" id="WP_147274609.1">
    <property type="nucleotide sequence ID" value="NZ_QPJM01000002.1"/>
</dbReference>
<reference evidence="1 2" key="1">
    <citation type="submission" date="2018-07" db="EMBL/GenBank/DDBJ databases">
        <title>Genomic Encyclopedia of Type Strains, Phase III (KMG-III): the genomes of soil and plant-associated and newly described type strains.</title>
        <authorList>
            <person name="Whitman W."/>
        </authorList>
    </citation>
    <scope>NUCLEOTIDE SEQUENCE [LARGE SCALE GENOMIC DNA]</scope>
    <source>
        <strain evidence="1 2">31-25a</strain>
    </source>
</reference>
<evidence type="ECO:0000313" key="1">
    <source>
        <dbReference type="EMBL" id="RCW86077.1"/>
    </source>
</evidence>
<comment type="caution">
    <text evidence="1">The sequence shown here is derived from an EMBL/GenBank/DDBJ whole genome shotgun (WGS) entry which is preliminary data.</text>
</comment>
<sequence>MQKSLFKLIVALIPIFLPISLALAETTNVEMLLGYWGTSLPNGKGVIYHFTRTKMIASLYDESRNFVSEELNTSVKYMPFFQVAGIDQSIGIKFDNGGGFLAIFKDGNRVYLDFMGTAADEPGNAGGHFLVRLSEKSPHRPVKDKSF</sequence>
<name>A0A368Z4B6_9HYPH</name>